<evidence type="ECO:0000313" key="9">
    <source>
        <dbReference type="EMBL" id="MDP9830317.1"/>
    </source>
</evidence>
<proteinExistence type="inferred from homology"/>
<keyword evidence="4 9" id="KW-0560">Oxidoreductase</keyword>
<dbReference type="InterPro" id="IPR002328">
    <property type="entry name" value="ADH_Zn_CS"/>
</dbReference>
<keyword evidence="2 6" id="KW-0479">Metal-binding</keyword>
<keyword evidence="10" id="KW-1185">Reference proteome</keyword>
<dbReference type="InterPro" id="IPR036291">
    <property type="entry name" value="NAD(P)-bd_dom_sf"/>
</dbReference>
<keyword evidence="7" id="KW-0472">Membrane</keyword>
<evidence type="ECO:0000256" key="7">
    <source>
        <dbReference type="SAM" id="Phobius"/>
    </source>
</evidence>
<comment type="similarity">
    <text evidence="1 6">Belongs to the zinc-containing alcohol dehydrogenase family.</text>
</comment>
<dbReference type="InterPro" id="IPR011032">
    <property type="entry name" value="GroES-like_sf"/>
</dbReference>
<dbReference type="SUPFAM" id="SSF50129">
    <property type="entry name" value="GroES-like"/>
    <property type="match status" value="1"/>
</dbReference>
<evidence type="ECO:0000256" key="3">
    <source>
        <dbReference type="ARBA" id="ARBA00022833"/>
    </source>
</evidence>
<dbReference type="RefSeq" id="WP_307249357.1">
    <property type="nucleotide sequence ID" value="NZ_JAUSQZ010000001.1"/>
</dbReference>
<evidence type="ECO:0000313" key="10">
    <source>
        <dbReference type="Proteomes" id="UP001235712"/>
    </source>
</evidence>
<sequence length="375" mass="37884">MRTRAAVLRTSSAPRPFSQTRPLDVVEVELDPPGPGEVLVRVEAAGICHSDLSVLNGDRLRPLPMALGHEAAGVVSEVGPGVGDVRPGDHVVLVFVPACGLCRHCTSGTPALCVAGAAANGSGDLLGGGSRLHAADGSRIHHHLGVSAFSEYTVVDRRSLVVVDPDVPLEVAALFGCAMLTGYGAAQNTAQVRAGQSVAVFGLGGVGLAAVIGAAVAGAFPIIAVDPVAAKREVALRAGATATFSPEEASEGIAELTGGGAQVAIEAVGSPAVLSQAFTATARGGRTVATGLPNPGSRLDLPALDLIASAKTLMGSYMGSSVPQRDIPGMVALWKAGRLPVEVLNSGEVALQDINAAMDALADARVMRQIVRPHA</sequence>
<keyword evidence="3 6" id="KW-0862">Zinc</keyword>
<dbReference type="PROSITE" id="PS00059">
    <property type="entry name" value="ADH_ZINC"/>
    <property type="match status" value="1"/>
</dbReference>
<dbReference type="SMART" id="SM00829">
    <property type="entry name" value="PKS_ER"/>
    <property type="match status" value="1"/>
</dbReference>
<feature type="domain" description="Enoyl reductase (ER)" evidence="8">
    <location>
        <begin position="18"/>
        <end position="371"/>
    </location>
</feature>
<dbReference type="Proteomes" id="UP001235712">
    <property type="component" value="Unassembled WGS sequence"/>
</dbReference>
<dbReference type="Pfam" id="PF08240">
    <property type="entry name" value="ADH_N"/>
    <property type="match status" value="1"/>
</dbReference>
<feature type="transmembrane region" description="Helical" evidence="7">
    <location>
        <begin position="198"/>
        <end position="223"/>
    </location>
</feature>
<dbReference type="SUPFAM" id="SSF51735">
    <property type="entry name" value="NAD(P)-binding Rossmann-fold domains"/>
    <property type="match status" value="1"/>
</dbReference>
<keyword evidence="5" id="KW-0520">NAD</keyword>
<dbReference type="InterPro" id="IPR020843">
    <property type="entry name" value="ER"/>
</dbReference>
<evidence type="ECO:0000256" key="6">
    <source>
        <dbReference type="RuleBase" id="RU361277"/>
    </source>
</evidence>
<evidence type="ECO:0000256" key="1">
    <source>
        <dbReference type="ARBA" id="ARBA00008072"/>
    </source>
</evidence>
<reference evidence="9 10" key="1">
    <citation type="submission" date="2023-07" db="EMBL/GenBank/DDBJ databases">
        <title>Sequencing the genomes of 1000 actinobacteria strains.</title>
        <authorList>
            <person name="Klenk H.-P."/>
        </authorList>
    </citation>
    <scope>NUCLEOTIDE SEQUENCE [LARGE SCALE GENOMIC DNA]</scope>
    <source>
        <strain evidence="9 10">DSM 44388</strain>
    </source>
</reference>
<dbReference type="InterPro" id="IPR013154">
    <property type="entry name" value="ADH-like_N"/>
</dbReference>
<dbReference type="PANTHER" id="PTHR43880:SF12">
    <property type="entry name" value="ALCOHOL DEHYDROGENASE CLASS-3"/>
    <property type="match status" value="1"/>
</dbReference>
<dbReference type="Gene3D" id="3.90.180.10">
    <property type="entry name" value="Medium-chain alcohol dehydrogenases, catalytic domain"/>
    <property type="match status" value="1"/>
</dbReference>
<evidence type="ECO:0000256" key="5">
    <source>
        <dbReference type="ARBA" id="ARBA00023027"/>
    </source>
</evidence>
<evidence type="ECO:0000259" key="8">
    <source>
        <dbReference type="SMART" id="SM00829"/>
    </source>
</evidence>
<accession>A0ABT9PC91</accession>
<dbReference type="Pfam" id="PF00107">
    <property type="entry name" value="ADH_zinc_N"/>
    <property type="match status" value="1"/>
</dbReference>
<dbReference type="Gene3D" id="3.40.50.720">
    <property type="entry name" value="NAD(P)-binding Rossmann-like Domain"/>
    <property type="match status" value="1"/>
</dbReference>
<keyword evidence="7" id="KW-0812">Transmembrane</keyword>
<name>A0ABT9PC91_9ACTN</name>
<protein>
    <submittedName>
        <fullName evidence="9">Alcohol dehydrogenase</fullName>
        <ecNumber evidence="9">1.1.1.1</ecNumber>
    </submittedName>
</protein>
<gene>
    <name evidence="9" type="ORF">J2S57_006066</name>
</gene>
<organism evidence="9 10">
    <name type="scientific">Kineosporia succinea</name>
    <dbReference type="NCBI Taxonomy" id="84632"/>
    <lineage>
        <taxon>Bacteria</taxon>
        <taxon>Bacillati</taxon>
        <taxon>Actinomycetota</taxon>
        <taxon>Actinomycetes</taxon>
        <taxon>Kineosporiales</taxon>
        <taxon>Kineosporiaceae</taxon>
        <taxon>Kineosporia</taxon>
    </lineage>
</organism>
<dbReference type="EC" id="1.1.1.1" evidence="9"/>
<dbReference type="InterPro" id="IPR013149">
    <property type="entry name" value="ADH-like_C"/>
</dbReference>
<evidence type="ECO:0000256" key="2">
    <source>
        <dbReference type="ARBA" id="ARBA00022723"/>
    </source>
</evidence>
<comment type="caution">
    <text evidence="9">The sequence shown here is derived from an EMBL/GenBank/DDBJ whole genome shotgun (WGS) entry which is preliminary data.</text>
</comment>
<keyword evidence="7" id="KW-1133">Transmembrane helix</keyword>
<evidence type="ECO:0000256" key="4">
    <source>
        <dbReference type="ARBA" id="ARBA00023002"/>
    </source>
</evidence>
<comment type="cofactor">
    <cofactor evidence="6">
        <name>Zn(2+)</name>
        <dbReference type="ChEBI" id="CHEBI:29105"/>
    </cofactor>
</comment>
<dbReference type="PANTHER" id="PTHR43880">
    <property type="entry name" value="ALCOHOL DEHYDROGENASE"/>
    <property type="match status" value="1"/>
</dbReference>
<dbReference type="EMBL" id="JAUSQZ010000001">
    <property type="protein sequence ID" value="MDP9830317.1"/>
    <property type="molecule type" value="Genomic_DNA"/>
</dbReference>
<dbReference type="GO" id="GO:0004022">
    <property type="term" value="F:alcohol dehydrogenase (NAD+) activity"/>
    <property type="evidence" value="ECO:0007669"/>
    <property type="project" value="UniProtKB-EC"/>
</dbReference>